<dbReference type="EMBL" id="QGKL01000022">
    <property type="protein sequence ID" value="PWQ97161.1"/>
    <property type="molecule type" value="Genomic_DNA"/>
</dbReference>
<protein>
    <recommendedName>
        <fullName evidence="3">YtxH domain-containing protein</fullName>
    </recommendedName>
</protein>
<accession>A0A317CG76</accession>
<name>A0A317CG76_9GAMM</name>
<comment type="caution">
    <text evidence="1">The sequence shown here is derived from an EMBL/GenBank/DDBJ whole genome shotgun (WGS) entry which is preliminary data.</text>
</comment>
<organism evidence="1 2">
    <name type="scientific">Leucothrix arctica</name>
    <dbReference type="NCBI Taxonomy" id="1481894"/>
    <lineage>
        <taxon>Bacteria</taxon>
        <taxon>Pseudomonadati</taxon>
        <taxon>Pseudomonadota</taxon>
        <taxon>Gammaproteobacteria</taxon>
        <taxon>Thiotrichales</taxon>
        <taxon>Thiotrichaceae</taxon>
        <taxon>Leucothrix</taxon>
    </lineage>
</organism>
<dbReference type="Proteomes" id="UP000245506">
    <property type="component" value="Unassembled WGS sequence"/>
</dbReference>
<reference evidence="1 2" key="1">
    <citation type="submission" date="2018-05" db="EMBL/GenBank/DDBJ databases">
        <title>Leucothrix arctica sp. nov., isolated from Arctic seawater.</title>
        <authorList>
            <person name="Choi A."/>
            <person name="Baek K."/>
        </authorList>
    </citation>
    <scope>NUCLEOTIDE SEQUENCE [LARGE SCALE GENOMIC DNA]</scope>
    <source>
        <strain evidence="1 2">IMCC9719</strain>
    </source>
</reference>
<evidence type="ECO:0000313" key="1">
    <source>
        <dbReference type="EMBL" id="PWQ97161.1"/>
    </source>
</evidence>
<evidence type="ECO:0000313" key="2">
    <source>
        <dbReference type="Proteomes" id="UP000245506"/>
    </source>
</evidence>
<evidence type="ECO:0008006" key="3">
    <source>
        <dbReference type="Google" id="ProtNLM"/>
    </source>
</evidence>
<sequence length="111" mass="11658">MILTSSFVIGSAVGALSTYIYKDDEAKEKVSGTALKLKSGILGLFKKKEEVSEELVASTETVLEPAVEVTEIVKEAAAESASEVTEVVKETVVADDKSTVKTTSSAKSTKA</sequence>
<keyword evidence="2" id="KW-1185">Reference proteome</keyword>
<proteinExistence type="predicted"/>
<gene>
    <name evidence="1" type="ORF">DKT75_07550</name>
</gene>
<dbReference type="RefSeq" id="WP_109822815.1">
    <property type="nucleotide sequence ID" value="NZ_QGKL01000022.1"/>
</dbReference>
<dbReference type="AlphaFoldDB" id="A0A317CG76"/>